<dbReference type="Proteomes" id="UP000318538">
    <property type="component" value="Chromosome"/>
</dbReference>
<reference evidence="11 12" key="1">
    <citation type="submission" date="2019-02" db="EMBL/GenBank/DDBJ databases">
        <title>Deep-cultivation of Planctomycetes and their phenomic and genomic characterization uncovers novel biology.</title>
        <authorList>
            <person name="Wiegand S."/>
            <person name="Jogler M."/>
            <person name="Boedeker C."/>
            <person name="Pinto D."/>
            <person name="Vollmers J."/>
            <person name="Rivas-Marin E."/>
            <person name="Kohn T."/>
            <person name="Peeters S.H."/>
            <person name="Heuer A."/>
            <person name="Rast P."/>
            <person name="Oberbeckmann S."/>
            <person name="Bunk B."/>
            <person name="Jeske O."/>
            <person name="Meyerdierks A."/>
            <person name="Storesund J.E."/>
            <person name="Kallscheuer N."/>
            <person name="Luecker S."/>
            <person name="Lage O.M."/>
            <person name="Pohl T."/>
            <person name="Merkel B.J."/>
            <person name="Hornburger P."/>
            <person name="Mueller R.-W."/>
            <person name="Bruemmer F."/>
            <person name="Labrenz M."/>
            <person name="Spormann A.M."/>
            <person name="Op den Camp H."/>
            <person name="Overmann J."/>
            <person name="Amann R."/>
            <person name="Jetten M.S.M."/>
            <person name="Mascher T."/>
            <person name="Medema M.H."/>
            <person name="Devos D.P."/>
            <person name="Kaster A.-K."/>
            <person name="Ovreas L."/>
            <person name="Rohde M."/>
            <person name="Galperin M.Y."/>
            <person name="Jogler C."/>
        </authorList>
    </citation>
    <scope>NUCLEOTIDE SEQUENCE [LARGE SCALE GENOMIC DNA]</scope>
    <source>
        <strain evidence="11 12">K22_7</strain>
    </source>
</reference>
<feature type="domain" description="DUF1595" evidence="9">
    <location>
        <begin position="224"/>
        <end position="284"/>
    </location>
</feature>
<feature type="signal peptide" evidence="4">
    <location>
        <begin position="1"/>
        <end position="33"/>
    </location>
</feature>
<dbReference type="Pfam" id="PF07624">
    <property type="entry name" value="PSD2"/>
    <property type="match status" value="1"/>
</dbReference>
<dbReference type="GO" id="GO:0009055">
    <property type="term" value="F:electron transfer activity"/>
    <property type="evidence" value="ECO:0007669"/>
    <property type="project" value="InterPro"/>
</dbReference>
<evidence type="ECO:0000259" key="7">
    <source>
        <dbReference type="Pfam" id="PF07627"/>
    </source>
</evidence>
<dbReference type="Pfam" id="PF13442">
    <property type="entry name" value="Cytochrome_CBB3"/>
    <property type="match status" value="1"/>
</dbReference>
<organism evidence="11 12">
    <name type="scientific">Rubripirellula lacrimiformis</name>
    <dbReference type="NCBI Taxonomy" id="1930273"/>
    <lineage>
        <taxon>Bacteria</taxon>
        <taxon>Pseudomonadati</taxon>
        <taxon>Planctomycetota</taxon>
        <taxon>Planctomycetia</taxon>
        <taxon>Pirellulales</taxon>
        <taxon>Pirellulaceae</taxon>
        <taxon>Rubripirellula</taxon>
    </lineage>
</organism>
<accession>A0A517N9L4</accession>
<gene>
    <name evidence="11" type="ORF">K227x_22090</name>
</gene>
<evidence type="ECO:0000313" key="11">
    <source>
        <dbReference type="EMBL" id="QDT03824.1"/>
    </source>
</evidence>
<evidence type="ECO:0000256" key="3">
    <source>
        <dbReference type="ARBA" id="ARBA00023004"/>
    </source>
</evidence>
<dbReference type="OrthoDB" id="228445at2"/>
<dbReference type="GO" id="GO:0020037">
    <property type="term" value="F:heme binding"/>
    <property type="evidence" value="ECO:0007669"/>
    <property type="project" value="InterPro"/>
</dbReference>
<dbReference type="SUPFAM" id="SSF46626">
    <property type="entry name" value="Cytochrome c"/>
    <property type="match status" value="1"/>
</dbReference>
<dbReference type="InterPro" id="IPR013036">
    <property type="entry name" value="DUF1587"/>
</dbReference>
<dbReference type="KEGG" id="rlc:K227x_22090"/>
<evidence type="ECO:0000259" key="8">
    <source>
        <dbReference type="Pfam" id="PF07631"/>
    </source>
</evidence>
<evidence type="ECO:0000259" key="6">
    <source>
        <dbReference type="Pfam" id="PF07626"/>
    </source>
</evidence>
<feature type="domain" description="DUF1592" evidence="8">
    <location>
        <begin position="299"/>
        <end position="426"/>
    </location>
</feature>
<dbReference type="InterPro" id="IPR009056">
    <property type="entry name" value="Cyt_c-like_dom"/>
</dbReference>
<dbReference type="Pfam" id="PF07627">
    <property type="entry name" value="PSCyt3"/>
    <property type="match status" value="1"/>
</dbReference>
<feature type="domain" description="DUF1585" evidence="5">
    <location>
        <begin position="560"/>
        <end position="629"/>
    </location>
</feature>
<keyword evidence="12" id="KW-1185">Reference proteome</keyword>
<dbReference type="RefSeq" id="WP_145169421.1">
    <property type="nucleotide sequence ID" value="NZ_CP036525.1"/>
</dbReference>
<dbReference type="InterPro" id="IPR036909">
    <property type="entry name" value="Cyt_c-like_dom_sf"/>
</dbReference>
<evidence type="ECO:0000256" key="4">
    <source>
        <dbReference type="SAM" id="SignalP"/>
    </source>
</evidence>
<sequence precursor="true">MQANHRLSIRRGAWAFAMMQAAILSLLSTPAGADEPPVSWDREIEPLLQRHCYRCHRDDDAAGNVNLRQDENPRLVLRNRNKWETVLDVLRSEQMPPDDARKLSDDDRSKIITYLDSHLGHIDCDSVHLPGTPPARRLTRHEYNLAIEDLTGLPIRPANDFPPEPTSFGFVGIGGASGLTSVEVSHYRAAAETVCDALVVAAETNHALAEHFFGSDPNPAPETAHQLLNEFADRAFRRPAAPDFLAGLNQIYAISIQQGADHRTSMRNAMSAVLMSPRFFMRIESPPQGEPSDEPYQVDAYDLASRLSFFLWAAPPDQLLRESAESGDLLRGDELQRQVHRMLRHRKVADGLVRGFFAQWLQYSSLISHPVDAKRFPEMTPALNRSMRREVERVLYEIIRSDRPVTDLVDADYTFVDTALAKHYGLPAIEKKGFHRVQLPDRRRGGVVVSAALLTLQSDPGRTNVPRRGNYIAGTFLGDPPPPPPPDVPELIASKDATHTMTLRQMLEKHRADPQCAACHAKMDPIGFTLENYDAIGRWRTEDAGQTIDASSDLEQYGMIAGPEGLKDMLIARKDDLKQTLAEQLLIYALGRGPREIDPCVIADAMDAMSKNNDQFSALVMTIVQSFPFTHRSDPAF</sequence>
<proteinExistence type="predicted"/>
<keyword evidence="4" id="KW-0732">Signal</keyword>
<feature type="chain" id="PRO_5021730619" description="Planctomycete cytochrome C" evidence="4">
    <location>
        <begin position="34"/>
        <end position="637"/>
    </location>
</feature>
<dbReference type="EMBL" id="CP036525">
    <property type="protein sequence ID" value="QDT03824.1"/>
    <property type="molecule type" value="Genomic_DNA"/>
</dbReference>
<dbReference type="InterPro" id="IPR011478">
    <property type="entry name" value="DUF1585"/>
</dbReference>
<evidence type="ECO:0000259" key="9">
    <source>
        <dbReference type="Pfam" id="PF07637"/>
    </source>
</evidence>
<dbReference type="GO" id="GO:0046872">
    <property type="term" value="F:metal ion binding"/>
    <property type="evidence" value="ECO:0007669"/>
    <property type="project" value="UniProtKB-KW"/>
</dbReference>
<evidence type="ECO:0000256" key="2">
    <source>
        <dbReference type="ARBA" id="ARBA00022723"/>
    </source>
</evidence>
<dbReference type="Pfam" id="PF07637">
    <property type="entry name" value="PSD5"/>
    <property type="match status" value="1"/>
</dbReference>
<name>A0A517N9L4_9BACT</name>
<feature type="domain" description="DUF1587" evidence="6">
    <location>
        <begin position="136"/>
        <end position="199"/>
    </location>
</feature>
<dbReference type="InterPro" id="IPR013042">
    <property type="entry name" value="DUF1592"/>
</dbReference>
<feature type="domain" description="DUF1588" evidence="7">
    <location>
        <begin position="444"/>
        <end position="543"/>
    </location>
</feature>
<evidence type="ECO:0008006" key="13">
    <source>
        <dbReference type="Google" id="ProtNLM"/>
    </source>
</evidence>
<dbReference type="InterPro" id="IPR013039">
    <property type="entry name" value="DUF1588"/>
</dbReference>
<keyword evidence="1" id="KW-0349">Heme</keyword>
<keyword evidence="3" id="KW-0408">Iron</keyword>
<evidence type="ECO:0000256" key="1">
    <source>
        <dbReference type="ARBA" id="ARBA00022617"/>
    </source>
</evidence>
<dbReference type="InterPro" id="IPR013043">
    <property type="entry name" value="DUF1595"/>
</dbReference>
<dbReference type="AlphaFoldDB" id="A0A517N9L4"/>
<keyword evidence="2" id="KW-0479">Metal-binding</keyword>
<protein>
    <recommendedName>
        <fullName evidence="13">Planctomycete cytochrome C</fullName>
    </recommendedName>
</protein>
<evidence type="ECO:0000259" key="5">
    <source>
        <dbReference type="Pfam" id="PF07624"/>
    </source>
</evidence>
<evidence type="ECO:0000259" key="10">
    <source>
        <dbReference type="Pfam" id="PF13442"/>
    </source>
</evidence>
<feature type="domain" description="Cytochrome c" evidence="10">
    <location>
        <begin position="43"/>
        <end position="115"/>
    </location>
</feature>
<evidence type="ECO:0000313" key="12">
    <source>
        <dbReference type="Proteomes" id="UP000318538"/>
    </source>
</evidence>
<dbReference type="Pfam" id="PF07626">
    <property type="entry name" value="PSD3"/>
    <property type="match status" value="1"/>
</dbReference>
<dbReference type="Pfam" id="PF07631">
    <property type="entry name" value="PSD4"/>
    <property type="match status" value="1"/>
</dbReference>